<accession>A0A0B6EA83</accession>
<dbReference type="EMBL" id="JAAGKH010000037">
    <property type="protein sequence ID" value="NDR89111.1"/>
    <property type="molecule type" value="Genomic_DNA"/>
</dbReference>
<dbReference type="GO" id="GO:0120010">
    <property type="term" value="P:intermembrane phospholipid transfer"/>
    <property type="evidence" value="ECO:0007669"/>
    <property type="project" value="TreeGrafter"/>
</dbReference>
<evidence type="ECO:0000313" key="5">
    <source>
        <dbReference type="EMBL" id="NDR89111.1"/>
    </source>
</evidence>
<dbReference type="KEGG" id="ftc:DA46_2050"/>
<evidence type="ECO:0000256" key="3">
    <source>
        <dbReference type="SAM" id="MobiDB-lite"/>
    </source>
</evidence>
<comment type="caution">
    <text evidence="5">The sequence shown here is derived from an EMBL/GenBank/DDBJ whole genome shotgun (WGS) entry which is preliminary data.</text>
</comment>
<dbReference type="RefSeq" id="WP_010030850.1">
    <property type="nucleotide sequence ID" value="NZ_CP009693.1"/>
</dbReference>
<protein>
    <submittedName>
        <fullName evidence="5">VacJ family lipoprotein</fullName>
    </submittedName>
</protein>
<gene>
    <name evidence="6" type="ORF">FWI86_04280</name>
    <name evidence="5" type="ORF">FWJ04_05560</name>
</gene>
<dbReference type="PANTHER" id="PTHR30035">
    <property type="entry name" value="LIPOPROTEIN VACJ-RELATED"/>
    <property type="match status" value="1"/>
</dbReference>
<dbReference type="eggNOG" id="COG2853">
    <property type="taxonomic scope" value="Bacteria"/>
</dbReference>
<dbReference type="KEGG" id="ftz:CH68_826"/>
<evidence type="ECO:0000256" key="2">
    <source>
        <dbReference type="ARBA" id="ARBA00022729"/>
    </source>
</evidence>
<sequence>MKLRVKTILLLVTFSMVLSSCGIKWETPVNERDPYEKYNRKVFYWNNKLYSFLTPAAKAYNFVVPDTVQTGIFNIFQNLFEPSRVANDLFQGEWDYAGDDSMRFLANTTLGIAGFFDVANSWFNLPMRYHQDFAVTLHKWGVYKKGYASPYIVWPIFGPGTIEGISDSVDALFNPLSYLFLAPGVGTFTAYVVNYSVYGLYYTNQGVSYLPAYSNLEEVSIDPYAALRNAYIQNYDYGMAKVLKQKDPALDSTQQSNQAILSVLGISDKNGKSEIASSGESFVQASSDTPAVLKSSLSSVNQVAEV</sequence>
<dbReference type="GO" id="GO:0016020">
    <property type="term" value="C:membrane"/>
    <property type="evidence" value="ECO:0007669"/>
    <property type="project" value="InterPro"/>
</dbReference>
<name>A0A0B6EA83_FRATU</name>
<organism evidence="5">
    <name type="scientific">Francisella tularensis subsp. holarctica</name>
    <dbReference type="NCBI Taxonomy" id="119857"/>
    <lineage>
        <taxon>Bacteria</taxon>
        <taxon>Pseudomonadati</taxon>
        <taxon>Pseudomonadota</taxon>
        <taxon>Gammaproteobacteria</taxon>
        <taxon>Thiotrichales</taxon>
        <taxon>Francisellaceae</taxon>
        <taxon>Francisella</taxon>
    </lineage>
</organism>
<dbReference type="OMA" id="DGFAFPM"/>
<feature type="region of interest" description="Disordered" evidence="3">
    <location>
        <begin position="284"/>
        <end position="306"/>
    </location>
</feature>
<evidence type="ECO:0000313" key="6">
    <source>
        <dbReference type="EMBL" id="NDS68295.1"/>
    </source>
</evidence>
<comment type="similarity">
    <text evidence="1">Belongs to the MlaA family.</text>
</comment>
<reference evidence="5" key="1">
    <citation type="submission" date="2019-08" db="EMBL/GenBank/DDBJ databases">
        <authorList>
            <person name="Busch A."/>
        </authorList>
    </citation>
    <scope>NUCLEOTIDE SEQUENCE</scope>
    <source>
        <strain evidence="6">15T0085</strain>
        <strain evidence="5">17T1429</strain>
    </source>
</reference>
<evidence type="ECO:0000256" key="4">
    <source>
        <dbReference type="SAM" id="SignalP"/>
    </source>
</evidence>
<dbReference type="EMBL" id="JAAGJP010000022">
    <property type="protein sequence ID" value="NDS68295.1"/>
    <property type="molecule type" value="Genomic_DNA"/>
</dbReference>
<feature type="chain" id="PRO_5010413091" evidence="4">
    <location>
        <begin position="25"/>
        <end position="306"/>
    </location>
</feature>
<dbReference type="AlphaFoldDB" id="A0A0B6EA83"/>
<keyword evidence="2 4" id="KW-0732">Signal</keyword>
<evidence type="ECO:0000256" key="1">
    <source>
        <dbReference type="ARBA" id="ARBA00010634"/>
    </source>
</evidence>
<feature type="signal peptide" evidence="4">
    <location>
        <begin position="1"/>
        <end position="24"/>
    </location>
</feature>
<reference evidence="5" key="2">
    <citation type="submission" date="2020-02" db="EMBL/GenBank/DDBJ databases">
        <title>Using affinity propagation clustering for identifying bacterial clades and subclades with whole-genome sequences of Francisella tularensis.</title>
        <authorList>
            <person name="Homeier-Bachmann T."/>
            <person name="Abdel-Glil M.Y."/>
            <person name="Hackbart A."/>
            <person name="Hotzel H."/>
            <person name="Tomaso H."/>
        </authorList>
    </citation>
    <scope>NUCLEOTIDE SEQUENCE</scope>
    <source>
        <strain evidence="6">15T0085</strain>
        <strain evidence="5">17T1429</strain>
    </source>
</reference>
<dbReference type="Pfam" id="PF04333">
    <property type="entry name" value="MlaA"/>
    <property type="match status" value="1"/>
</dbReference>
<dbReference type="InterPro" id="IPR007428">
    <property type="entry name" value="MlaA"/>
</dbReference>
<proteinExistence type="inferred from homology"/>
<dbReference type="PRINTS" id="PR01805">
    <property type="entry name" value="VACJLIPOPROT"/>
</dbReference>
<dbReference type="KEGG" id="ftv:CH67_1094"/>
<dbReference type="PROSITE" id="PS51257">
    <property type="entry name" value="PROKAR_LIPOPROTEIN"/>
    <property type="match status" value="1"/>
</dbReference>
<dbReference type="PANTHER" id="PTHR30035:SF3">
    <property type="entry name" value="INTERMEMBRANE PHOSPHOLIPID TRANSPORT SYSTEM LIPOPROTEIN MLAA"/>
    <property type="match status" value="1"/>
</dbReference>
<keyword evidence="5" id="KW-0449">Lipoprotein</keyword>
<dbReference type="HOGENOM" id="CLU_059326_3_1_6"/>